<dbReference type="InterPro" id="IPR003676">
    <property type="entry name" value="SAUR_fam"/>
</dbReference>
<evidence type="ECO:0000256" key="1">
    <source>
        <dbReference type="ARBA" id="ARBA00006974"/>
    </source>
</evidence>
<dbReference type="GO" id="GO:0009733">
    <property type="term" value="P:response to auxin"/>
    <property type="evidence" value="ECO:0007669"/>
    <property type="project" value="InterPro"/>
</dbReference>
<comment type="similarity">
    <text evidence="1">Belongs to the ARG7 family.</text>
</comment>
<name>A0AAN9LXE9_CANGL</name>
<keyword evidence="3" id="KW-1185">Reference proteome</keyword>
<dbReference type="Proteomes" id="UP001367508">
    <property type="component" value="Unassembled WGS sequence"/>
</dbReference>
<reference evidence="2 3" key="1">
    <citation type="submission" date="2024-01" db="EMBL/GenBank/DDBJ databases">
        <title>The genomes of 5 underutilized Papilionoideae crops provide insights into root nodulation and disease resistanc.</title>
        <authorList>
            <person name="Jiang F."/>
        </authorList>
    </citation>
    <scope>NUCLEOTIDE SEQUENCE [LARGE SCALE GENOMIC DNA]</scope>
    <source>
        <strain evidence="2">LVBAO_FW01</strain>
        <tissue evidence="2">Leaves</tissue>
    </source>
</reference>
<gene>
    <name evidence="2" type="ORF">VNO77_12940</name>
</gene>
<proteinExistence type="inferred from homology"/>
<dbReference type="PANTHER" id="PTHR31374">
    <property type="entry name" value="AUXIN-INDUCED PROTEIN-LIKE-RELATED"/>
    <property type="match status" value="1"/>
</dbReference>
<sequence>MMKMKVKLVKSCLREFLKFKEVRANFLKCGIGEQIGIWVEKSHSYVPKDVPKGHLVVYVGDDCKRFVIKVGIVNHPLFKALLDHAEDMFGFTNGSKLRIPCNENIFLNILHNADHLLHDRSLFFNCF</sequence>
<organism evidence="2 3">
    <name type="scientific">Canavalia gladiata</name>
    <name type="common">Sword bean</name>
    <name type="synonym">Dolichos gladiatus</name>
    <dbReference type="NCBI Taxonomy" id="3824"/>
    <lineage>
        <taxon>Eukaryota</taxon>
        <taxon>Viridiplantae</taxon>
        <taxon>Streptophyta</taxon>
        <taxon>Embryophyta</taxon>
        <taxon>Tracheophyta</taxon>
        <taxon>Spermatophyta</taxon>
        <taxon>Magnoliopsida</taxon>
        <taxon>eudicotyledons</taxon>
        <taxon>Gunneridae</taxon>
        <taxon>Pentapetalae</taxon>
        <taxon>rosids</taxon>
        <taxon>fabids</taxon>
        <taxon>Fabales</taxon>
        <taxon>Fabaceae</taxon>
        <taxon>Papilionoideae</taxon>
        <taxon>50 kb inversion clade</taxon>
        <taxon>NPAAA clade</taxon>
        <taxon>indigoferoid/millettioid clade</taxon>
        <taxon>Phaseoleae</taxon>
        <taxon>Canavalia</taxon>
    </lineage>
</organism>
<dbReference type="Pfam" id="PF02519">
    <property type="entry name" value="Auxin_inducible"/>
    <property type="match status" value="1"/>
</dbReference>
<protein>
    <submittedName>
        <fullName evidence="2">Uncharacterized protein</fullName>
    </submittedName>
</protein>
<evidence type="ECO:0000313" key="3">
    <source>
        <dbReference type="Proteomes" id="UP001367508"/>
    </source>
</evidence>
<accession>A0AAN9LXE9</accession>
<comment type="caution">
    <text evidence="2">The sequence shown here is derived from an EMBL/GenBank/DDBJ whole genome shotgun (WGS) entry which is preliminary data.</text>
</comment>
<dbReference type="PANTHER" id="PTHR31374:SF427">
    <property type="entry name" value="SMALL AUXIN-UP RNA-RELATED"/>
    <property type="match status" value="1"/>
</dbReference>
<dbReference type="AlphaFoldDB" id="A0AAN9LXE9"/>
<dbReference type="EMBL" id="JAYMYQ010000003">
    <property type="protein sequence ID" value="KAK7343859.1"/>
    <property type="molecule type" value="Genomic_DNA"/>
</dbReference>
<evidence type="ECO:0000313" key="2">
    <source>
        <dbReference type="EMBL" id="KAK7343859.1"/>
    </source>
</evidence>